<dbReference type="AlphaFoldDB" id="A0A0E0B8Y7"/>
<dbReference type="HOGENOM" id="CLU_1317299_0_0_1"/>
<reference evidence="1" key="2">
    <citation type="submission" date="2018-05" db="EMBL/GenBank/DDBJ databases">
        <title>OgluRS3 (Oryza glumaepatula Reference Sequence Version 3).</title>
        <authorList>
            <person name="Zhang J."/>
            <person name="Kudrna D."/>
            <person name="Lee S."/>
            <person name="Talag J."/>
            <person name="Welchert J."/>
            <person name="Wing R.A."/>
        </authorList>
    </citation>
    <scope>NUCLEOTIDE SEQUENCE [LARGE SCALE GENOMIC DNA]</scope>
</reference>
<evidence type="ECO:0000313" key="2">
    <source>
        <dbReference type="Proteomes" id="UP000026961"/>
    </source>
</evidence>
<organism evidence="1">
    <name type="scientific">Oryza glumipatula</name>
    <dbReference type="NCBI Taxonomy" id="40148"/>
    <lineage>
        <taxon>Eukaryota</taxon>
        <taxon>Viridiplantae</taxon>
        <taxon>Streptophyta</taxon>
        <taxon>Embryophyta</taxon>
        <taxon>Tracheophyta</taxon>
        <taxon>Spermatophyta</taxon>
        <taxon>Magnoliopsida</taxon>
        <taxon>Liliopsida</taxon>
        <taxon>Poales</taxon>
        <taxon>Poaceae</taxon>
        <taxon>BOP clade</taxon>
        <taxon>Oryzoideae</taxon>
        <taxon>Oryzeae</taxon>
        <taxon>Oryzinae</taxon>
        <taxon>Oryza</taxon>
    </lineage>
</organism>
<name>A0A0E0B8Y7_9ORYZ</name>
<keyword evidence="2" id="KW-1185">Reference proteome</keyword>
<reference evidence="1" key="1">
    <citation type="submission" date="2015-04" db="UniProtKB">
        <authorList>
            <consortium name="EnsemblPlants"/>
        </authorList>
    </citation>
    <scope>IDENTIFICATION</scope>
</reference>
<sequence>MAEEEKNGIWVAEMICDYYEWGHIEVPKKLDQIGTIFSIGKKKSEPRGIKEVGDVVAGGLGPRGGRRWQRCGGRDIDANGGVDLMVTTVGGGSQVATRRNNSRSGVPWLKRTVTKLAVAPIDFPTFCGKMKPMSGHIELPAGKVAKNCRTGKFCSSCRNKLRRPRAQDWEWKRSPCLASYVESEDYRIGTPKVKEQSRESLGAAFKLKS</sequence>
<dbReference type="Proteomes" id="UP000026961">
    <property type="component" value="Chromosome 10"/>
</dbReference>
<dbReference type="EnsemblPlants" id="OGLUM10G05590.1">
    <property type="protein sequence ID" value="OGLUM10G05590.1"/>
    <property type="gene ID" value="OGLUM10G05590"/>
</dbReference>
<dbReference type="Gramene" id="OGLUM10G05590.1">
    <property type="protein sequence ID" value="OGLUM10G05590.1"/>
    <property type="gene ID" value="OGLUM10G05590"/>
</dbReference>
<evidence type="ECO:0000313" key="1">
    <source>
        <dbReference type="EnsemblPlants" id="OGLUM10G05590.1"/>
    </source>
</evidence>
<accession>A0A0E0B8Y7</accession>
<protein>
    <submittedName>
        <fullName evidence="1">Uncharacterized protein</fullName>
    </submittedName>
</protein>
<proteinExistence type="predicted"/>